<keyword evidence="1" id="KW-0969">Cilium</keyword>
<dbReference type="Proteomes" id="UP000622580">
    <property type="component" value="Unassembled WGS sequence"/>
</dbReference>
<evidence type="ECO:0000313" key="2">
    <source>
        <dbReference type="Proteomes" id="UP000622580"/>
    </source>
</evidence>
<keyword evidence="1" id="KW-0966">Cell projection</keyword>
<dbReference type="AlphaFoldDB" id="A0A941CYE8"/>
<organism evidence="1 2">
    <name type="scientific">Phenylobacterium glaciei</name>
    <dbReference type="NCBI Taxonomy" id="2803784"/>
    <lineage>
        <taxon>Bacteria</taxon>
        <taxon>Pseudomonadati</taxon>
        <taxon>Pseudomonadota</taxon>
        <taxon>Alphaproteobacteria</taxon>
        <taxon>Caulobacterales</taxon>
        <taxon>Caulobacteraceae</taxon>
        <taxon>Phenylobacterium</taxon>
    </lineage>
</organism>
<dbReference type="RefSeq" id="WP_215338971.1">
    <property type="nucleotide sequence ID" value="NZ_JAGSGD010000001.1"/>
</dbReference>
<dbReference type="EMBL" id="JAGSGD010000001">
    <property type="protein sequence ID" value="MBR7618936.1"/>
    <property type="molecule type" value="Genomic_DNA"/>
</dbReference>
<keyword evidence="2" id="KW-1185">Reference proteome</keyword>
<accession>A0A941CYE8</accession>
<protein>
    <submittedName>
        <fullName evidence="1">Flagellar assembly protein FliH</fullName>
    </submittedName>
</protein>
<sequence>MASDIPHEKFGFDTVFDGAGDVAFAQPRPKRSYSAEEVEAVRQTAFAAGESQGLASTAALQAQALSRIADAARAALPTLAEVAHEHRLGSAHLALACAKAIADAALLRFPEAPIQAALESLAREIEAAPRLVVSANPDLAVALEPLLAEVAQGIGYAGAIHIKPAAGLGHAAFTLDFGDGAAAYDPGAAAERVAVVLEAALAAEGLHAEPLIPGSEG</sequence>
<reference evidence="1" key="1">
    <citation type="submission" date="2021-04" db="EMBL/GenBank/DDBJ databases">
        <title>Draft genome assembly of strain Phenylobacterium sp. 20VBR1 using MiniION and Illumina platforms.</title>
        <authorList>
            <person name="Thomas F.A."/>
            <person name="Krishnan K.P."/>
            <person name="Sinha R.K."/>
        </authorList>
    </citation>
    <scope>NUCLEOTIDE SEQUENCE</scope>
    <source>
        <strain evidence="1">20VBR1</strain>
    </source>
</reference>
<gene>
    <name evidence="1" type="ORF">JKL49_05995</name>
</gene>
<keyword evidence="1" id="KW-0282">Flagellum</keyword>
<proteinExistence type="predicted"/>
<name>A0A941CYE8_9CAUL</name>
<evidence type="ECO:0000313" key="1">
    <source>
        <dbReference type="EMBL" id="MBR7618936.1"/>
    </source>
</evidence>
<comment type="caution">
    <text evidence="1">The sequence shown here is derived from an EMBL/GenBank/DDBJ whole genome shotgun (WGS) entry which is preliminary data.</text>
</comment>